<dbReference type="EMBL" id="GAIX01009996">
    <property type="protein sequence ID" value="JAA82564.1"/>
    <property type="molecule type" value="Transcribed_RNA"/>
</dbReference>
<proteinExistence type="predicted"/>
<protein>
    <submittedName>
        <fullName evidence="1">Uncharacterized protein</fullName>
    </submittedName>
</protein>
<evidence type="ECO:0000313" key="1">
    <source>
        <dbReference type="EMBL" id="JAA82564.1"/>
    </source>
</evidence>
<name>S4NZ08_9NEOP</name>
<reference evidence="1" key="1">
    <citation type="journal article" date="2013" name="BMC Genomics">
        <title>Unscrambling butterfly oogenesis.</title>
        <authorList>
            <person name="Carter J.M."/>
            <person name="Baker S.C."/>
            <person name="Pink R."/>
            <person name="Carter D.R."/>
            <person name="Collins A."/>
            <person name="Tomlin J."/>
            <person name="Gibbs M."/>
            <person name="Breuker C.J."/>
        </authorList>
    </citation>
    <scope>NUCLEOTIDE SEQUENCE</scope>
    <source>
        <tissue evidence="1">Ovary</tissue>
    </source>
</reference>
<organism evidence="1">
    <name type="scientific">Pararge aegeria</name>
    <name type="common">speckled wood butterfly</name>
    <dbReference type="NCBI Taxonomy" id="116150"/>
    <lineage>
        <taxon>Eukaryota</taxon>
        <taxon>Metazoa</taxon>
        <taxon>Ecdysozoa</taxon>
        <taxon>Arthropoda</taxon>
        <taxon>Hexapoda</taxon>
        <taxon>Insecta</taxon>
        <taxon>Pterygota</taxon>
        <taxon>Neoptera</taxon>
        <taxon>Endopterygota</taxon>
        <taxon>Lepidoptera</taxon>
        <taxon>Glossata</taxon>
        <taxon>Ditrysia</taxon>
        <taxon>Papilionoidea</taxon>
        <taxon>Nymphalidae</taxon>
        <taxon>Satyrinae</taxon>
        <taxon>Satyrini</taxon>
        <taxon>Parargina</taxon>
        <taxon>Pararge</taxon>
    </lineage>
</organism>
<accession>S4NZ08</accession>
<sequence length="78" mass="9185">MGTVNLNRVTPVNLSTKRGYNCVLPQRHLFIVILSNHRSNITAFVNYINFIGEIYFYCEVDLLIISKEKPILNREFFY</sequence>
<dbReference type="AlphaFoldDB" id="S4NZ08"/>
<feature type="non-terminal residue" evidence="1">
    <location>
        <position position="78"/>
    </location>
</feature>
<reference evidence="1" key="2">
    <citation type="submission" date="2013-05" db="EMBL/GenBank/DDBJ databases">
        <authorList>
            <person name="Carter J.-M."/>
            <person name="Baker S.C."/>
            <person name="Pink R."/>
            <person name="Carter D.R.F."/>
            <person name="Collins A."/>
            <person name="Tomlin J."/>
            <person name="Gibbs M."/>
            <person name="Breuker C.J."/>
        </authorList>
    </citation>
    <scope>NUCLEOTIDE SEQUENCE</scope>
    <source>
        <tissue evidence="1">Ovary</tissue>
    </source>
</reference>